<accession>A0A162QJ22</accession>
<evidence type="ECO:0008006" key="3">
    <source>
        <dbReference type="Google" id="ProtNLM"/>
    </source>
</evidence>
<sequence>MNPKNVLKEVTNITMELVRIGLADEFSIPILNNNSVSWSGCKDLSISMRNIPYKEIYKKIISDKSFNFKFPDGGVIQLLYHFDNEELIKHRLAFFPSPDFEEFQNNPEIYENDEIYGDVVDKQVMPVIVRIDYDKNEVESELHHPYCHLTLGQYKNCRIPVDKPISPKQFITFILENFYYVPTRAFLEYDFKKYVDDVESNMHEEDMSKIHLKIV</sequence>
<keyword evidence="2" id="KW-1185">Reference proteome</keyword>
<name>A0A162QJ22_9CLOT</name>
<dbReference type="OrthoDB" id="5190544at2"/>
<gene>
    <name evidence="1" type="ORF">CLMAG_60780</name>
</gene>
<dbReference type="RefSeq" id="WP_066630819.1">
    <property type="nucleotide sequence ID" value="NZ_FQXL01000037.1"/>
</dbReference>
<dbReference type="InterPro" id="IPR018742">
    <property type="entry name" value="DUF2290"/>
</dbReference>
<dbReference type="STRING" id="1121326.CLMAG_60780"/>
<organism evidence="1 2">
    <name type="scientific">Clostridium magnum DSM 2767</name>
    <dbReference type="NCBI Taxonomy" id="1121326"/>
    <lineage>
        <taxon>Bacteria</taxon>
        <taxon>Bacillati</taxon>
        <taxon>Bacillota</taxon>
        <taxon>Clostridia</taxon>
        <taxon>Eubacteriales</taxon>
        <taxon>Clostridiaceae</taxon>
        <taxon>Clostridium</taxon>
    </lineage>
</organism>
<dbReference type="EMBL" id="LWAE01000016">
    <property type="protein sequence ID" value="KZL88585.1"/>
    <property type="molecule type" value="Genomic_DNA"/>
</dbReference>
<protein>
    <recommendedName>
        <fullName evidence="3">DUF2290 domain-containing protein</fullName>
    </recommendedName>
</protein>
<dbReference type="PATRIC" id="fig|1121326.3.peg.6142"/>
<evidence type="ECO:0000313" key="2">
    <source>
        <dbReference type="Proteomes" id="UP000076603"/>
    </source>
</evidence>
<dbReference type="AlphaFoldDB" id="A0A162QJ22"/>
<comment type="caution">
    <text evidence="1">The sequence shown here is derived from an EMBL/GenBank/DDBJ whole genome shotgun (WGS) entry which is preliminary data.</text>
</comment>
<evidence type="ECO:0000313" key="1">
    <source>
        <dbReference type="EMBL" id="KZL88585.1"/>
    </source>
</evidence>
<dbReference type="Pfam" id="PF10053">
    <property type="entry name" value="DUF2290"/>
    <property type="match status" value="1"/>
</dbReference>
<proteinExistence type="predicted"/>
<dbReference type="Proteomes" id="UP000076603">
    <property type="component" value="Unassembled WGS sequence"/>
</dbReference>
<reference evidence="1 2" key="1">
    <citation type="submission" date="2016-04" db="EMBL/GenBank/DDBJ databases">
        <title>Genome sequence of Clostridium magnum DSM 2767.</title>
        <authorList>
            <person name="Poehlein A."/>
            <person name="Uhlig R."/>
            <person name="Fischer R."/>
            <person name="Bahl H."/>
            <person name="Daniel R."/>
        </authorList>
    </citation>
    <scope>NUCLEOTIDE SEQUENCE [LARGE SCALE GENOMIC DNA]</scope>
    <source>
        <strain evidence="1 2">DSM 2767</strain>
    </source>
</reference>